<keyword evidence="2" id="KW-1133">Transmembrane helix</keyword>
<dbReference type="AlphaFoldDB" id="S4PKK8"/>
<dbReference type="EMBL" id="GAIX01004440">
    <property type="protein sequence ID" value="JAA88120.1"/>
    <property type="molecule type" value="Transcribed_RNA"/>
</dbReference>
<organism evidence="3">
    <name type="scientific">Pararge aegeria</name>
    <name type="common">speckled wood butterfly</name>
    <dbReference type="NCBI Taxonomy" id="116150"/>
    <lineage>
        <taxon>Eukaryota</taxon>
        <taxon>Metazoa</taxon>
        <taxon>Ecdysozoa</taxon>
        <taxon>Arthropoda</taxon>
        <taxon>Hexapoda</taxon>
        <taxon>Insecta</taxon>
        <taxon>Pterygota</taxon>
        <taxon>Neoptera</taxon>
        <taxon>Endopterygota</taxon>
        <taxon>Lepidoptera</taxon>
        <taxon>Glossata</taxon>
        <taxon>Ditrysia</taxon>
        <taxon>Papilionoidea</taxon>
        <taxon>Nymphalidae</taxon>
        <taxon>Satyrinae</taxon>
        <taxon>Satyrini</taxon>
        <taxon>Parargina</taxon>
        <taxon>Pararge</taxon>
    </lineage>
</organism>
<evidence type="ECO:0000256" key="2">
    <source>
        <dbReference type="SAM" id="Phobius"/>
    </source>
</evidence>
<sequence>MGTLEINHAGFKEDLFESTADPSVSMIAEEVPSLTVATILGVTVVILIAIIVVFVLGVLIDWRQQRLMDKRIGEVKRMKTHRKKNTNADLDDVSIANNMEEPSISAAPAESLRHLP</sequence>
<protein>
    <submittedName>
        <fullName evidence="3">Uncharacterized protein</fullName>
    </submittedName>
</protein>
<keyword evidence="2" id="KW-0812">Transmembrane</keyword>
<dbReference type="RefSeq" id="XP_039747242.1">
    <property type="nucleotide sequence ID" value="XM_039891308.1"/>
</dbReference>
<keyword evidence="2" id="KW-0472">Membrane</keyword>
<evidence type="ECO:0000313" key="3">
    <source>
        <dbReference type="EMBL" id="JAA88120.1"/>
    </source>
</evidence>
<name>S4PKK8_9NEOP</name>
<reference evidence="3" key="2">
    <citation type="submission" date="2013-05" db="EMBL/GenBank/DDBJ databases">
        <authorList>
            <person name="Carter J.-M."/>
            <person name="Baker S.C."/>
            <person name="Pink R."/>
            <person name="Carter D.R.F."/>
            <person name="Collins A."/>
            <person name="Tomlin J."/>
            <person name="Gibbs M."/>
            <person name="Breuker C.J."/>
        </authorList>
    </citation>
    <scope>NUCLEOTIDE SEQUENCE</scope>
    <source>
        <tissue evidence="3">Ovary</tissue>
    </source>
</reference>
<proteinExistence type="predicted"/>
<dbReference type="RefSeq" id="XP_039747240.1">
    <property type="nucleotide sequence ID" value="XM_039891306.1"/>
</dbReference>
<evidence type="ECO:0000256" key="1">
    <source>
        <dbReference type="SAM" id="MobiDB-lite"/>
    </source>
</evidence>
<dbReference type="RefSeq" id="XP_039747241.1">
    <property type="nucleotide sequence ID" value="XM_039891307.1"/>
</dbReference>
<dbReference type="GeneID" id="120624647"/>
<feature type="region of interest" description="Disordered" evidence="1">
    <location>
        <begin position="80"/>
        <end position="116"/>
    </location>
</feature>
<reference evidence="3" key="1">
    <citation type="journal article" date="2013" name="BMC Genomics">
        <title>Unscrambling butterfly oogenesis.</title>
        <authorList>
            <person name="Carter J.M."/>
            <person name="Baker S.C."/>
            <person name="Pink R."/>
            <person name="Carter D.R."/>
            <person name="Collins A."/>
            <person name="Tomlin J."/>
            <person name="Gibbs M."/>
            <person name="Breuker C.J."/>
        </authorList>
    </citation>
    <scope>NUCLEOTIDE SEQUENCE</scope>
    <source>
        <tissue evidence="3">Ovary</tissue>
    </source>
</reference>
<feature type="transmembrane region" description="Helical" evidence="2">
    <location>
        <begin position="34"/>
        <end position="60"/>
    </location>
</feature>
<accession>S4PKK8</accession>